<dbReference type="PROSITE" id="PS00653">
    <property type="entry name" value="GLYCOSYL_HYDROL_F1_2"/>
    <property type="match status" value="1"/>
</dbReference>
<evidence type="ECO:0000256" key="5">
    <source>
        <dbReference type="RuleBase" id="RU003690"/>
    </source>
</evidence>
<keyword evidence="7" id="KW-1185">Reference proteome</keyword>
<evidence type="ECO:0000313" key="6">
    <source>
        <dbReference type="EMBL" id="EYU27265.1"/>
    </source>
</evidence>
<dbReference type="AlphaFoldDB" id="A0A022QLA2"/>
<evidence type="ECO:0000256" key="4">
    <source>
        <dbReference type="ARBA" id="ARBA00023295"/>
    </source>
</evidence>
<keyword evidence="4" id="KW-0326">Glycosidase</keyword>
<gene>
    <name evidence="6" type="ORF">MIMGU_mgv1a018115mg</name>
</gene>
<dbReference type="OMA" id="HWITTNE"/>
<protein>
    <recommendedName>
        <fullName evidence="8">Beta-glucosidase</fullName>
    </recommendedName>
</protein>
<sequence length="542" mass="61727">MASSAGAPVSKSSKYSNSKISRHDFDRDFVFGAATSAYQIEGAYKEAGKSMSVWDTYTLTKPARISDGSNGCLAIDHYHRFKEDVALIKKLGLDAYRFSIAWTRILPGGRLAAGVNRDGVKFYNDIIDLLLSQGIEPYVTIFHWDTPSCLQYEYGGFESPKIVQDFAEFAEVCFFEFGDRVKHWITTNESWTYTHHGYINGSFPPNHGSYSTGGSSSETTTHRCARGVDQSVLGRSNPGTEPYLVAHHLILAHAAAVEIYRRDYQEVQGGTIGVTHVSKWFEPLTDTEEDKKAASRGVDFMWGWFVAPMVTGDYPPVMRERLGNRLPVFTEEQKKLVKGSFDFIGLNYYTTNYVTYKPTPNGTPPTYYTDQEAAFLTERNGIPIGEQGGSKWLFVVPEGFYKLIVHTYEVYNDPLIYVTENGYCEVNDKSLTITQARVDKKRIKYHQDHLASMKEAIDKGARVKGYFVWSLVDNYEWAEGYTVRFGMIYADYKNGLTRYPKISAIWFMNFLKKPFLNDERQVEEIEEDNNNLVKRGMKWLLV</sequence>
<dbReference type="InterPro" id="IPR017853">
    <property type="entry name" value="GH"/>
</dbReference>
<dbReference type="GO" id="GO:0008422">
    <property type="term" value="F:beta-glucosidase activity"/>
    <property type="evidence" value="ECO:0000318"/>
    <property type="project" value="GO_Central"/>
</dbReference>
<dbReference type="Gene3D" id="3.20.20.80">
    <property type="entry name" value="Glycosidases"/>
    <property type="match status" value="1"/>
</dbReference>
<dbReference type="Proteomes" id="UP000030748">
    <property type="component" value="Unassembled WGS sequence"/>
</dbReference>
<dbReference type="PANTHER" id="PTHR10353">
    <property type="entry name" value="GLYCOSYL HYDROLASE"/>
    <property type="match status" value="1"/>
</dbReference>
<dbReference type="STRING" id="4155.A0A022QLA2"/>
<keyword evidence="3" id="KW-0378">Hydrolase</keyword>
<dbReference type="OrthoDB" id="907619at2759"/>
<accession>A0A022QLA2</accession>
<reference evidence="6 7" key="1">
    <citation type="journal article" date="2013" name="Proc. Natl. Acad. Sci. U.S.A.">
        <title>Fine-scale variation in meiotic recombination in Mimulus inferred from population shotgun sequencing.</title>
        <authorList>
            <person name="Hellsten U."/>
            <person name="Wright K.M."/>
            <person name="Jenkins J."/>
            <person name="Shu S."/>
            <person name="Yuan Y."/>
            <person name="Wessler S.R."/>
            <person name="Schmutz J."/>
            <person name="Willis J.H."/>
            <person name="Rokhsar D.S."/>
        </authorList>
    </citation>
    <scope>NUCLEOTIDE SEQUENCE [LARGE SCALE GENOMIC DNA]</scope>
    <source>
        <strain evidence="7">cv. DUN x IM62</strain>
    </source>
</reference>
<dbReference type="SUPFAM" id="SSF51445">
    <property type="entry name" value="(Trans)glycosidases"/>
    <property type="match status" value="1"/>
</dbReference>
<organism evidence="6 7">
    <name type="scientific">Erythranthe guttata</name>
    <name type="common">Yellow monkey flower</name>
    <name type="synonym">Mimulus guttatus</name>
    <dbReference type="NCBI Taxonomy" id="4155"/>
    <lineage>
        <taxon>Eukaryota</taxon>
        <taxon>Viridiplantae</taxon>
        <taxon>Streptophyta</taxon>
        <taxon>Embryophyta</taxon>
        <taxon>Tracheophyta</taxon>
        <taxon>Spermatophyta</taxon>
        <taxon>Magnoliopsida</taxon>
        <taxon>eudicotyledons</taxon>
        <taxon>Gunneridae</taxon>
        <taxon>Pentapetalae</taxon>
        <taxon>asterids</taxon>
        <taxon>lamiids</taxon>
        <taxon>Lamiales</taxon>
        <taxon>Phrymaceae</taxon>
        <taxon>Erythranthe</taxon>
    </lineage>
</organism>
<evidence type="ECO:0000256" key="1">
    <source>
        <dbReference type="ARBA" id="ARBA00010838"/>
    </source>
</evidence>
<dbReference type="GO" id="GO:0009821">
    <property type="term" value="P:alkaloid biosynthetic process"/>
    <property type="evidence" value="ECO:0007669"/>
    <property type="project" value="UniProtKB-ARBA"/>
</dbReference>
<dbReference type="FunFam" id="3.20.20.80:FF:000022">
    <property type="entry name" value="Beta-glucosidase 11"/>
    <property type="match status" value="1"/>
</dbReference>
<dbReference type="PRINTS" id="PR00131">
    <property type="entry name" value="GLHYDRLASE1"/>
</dbReference>
<name>A0A022QLA2_ERYGU</name>
<dbReference type="InterPro" id="IPR001360">
    <property type="entry name" value="Glyco_hydro_1"/>
</dbReference>
<dbReference type="PANTHER" id="PTHR10353:SF137">
    <property type="entry name" value="MYROSINASE 3-RELATED"/>
    <property type="match status" value="1"/>
</dbReference>
<dbReference type="GO" id="GO:0005975">
    <property type="term" value="P:carbohydrate metabolic process"/>
    <property type="evidence" value="ECO:0007669"/>
    <property type="project" value="InterPro"/>
</dbReference>
<dbReference type="PhylomeDB" id="A0A022QLA2"/>
<evidence type="ECO:0000256" key="3">
    <source>
        <dbReference type="ARBA" id="ARBA00022801"/>
    </source>
</evidence>
<dbReference type="InterPro" id="IPR033132">
    <property type="entry name" value="GH_1_N_CS"/>
</dbReference>
<comment type="similarity">
    <text evidence="1 5">Belongs to the glycosyl hydrolase 1 family.</text>
</comment>
<keyword evidence="2" id="KW-0017">Alkaloid metabolism</keyword>
<dbReference type="eggNOG" id="KOG0626">
    <property type="taxonomic scope" value="Eukaryota"/>
</dbReference>
<proteinExistence type="inferred from homology"/>
<evidence type="ECO:0008006" key="8">
    <source>
        <dbReference type="Google" id="ProtNLM"/>
    </source>
</evidence>
<evidence type="ECO:0000256" key="2">
    <source>
        <dbReference type="ARBA" id="ARBA00022589"/>
    </source>
</evidence>
<dbReference type="Pfam" id="PF00232">
    <property type="entry name" value="Glyco_hydro_1"/>
    <property type="match status" value="1"/>
</dbReference>
<dbReference type="KEGG" id="egt:105969307"/>
<evidence type="ECO:0000313" key="7">
    <source>
        <dbReference type="Proteomes" id="UP000030748"/>
    </source>
</evidence>
<dbReference type="EMBL" id="KI631457">
    <property type="protein sequence ID" value="EYU27265.1"/>
    <property type="molecule type" value="Genomic_DNA"/>
</dbReference>